<comment type="similarity">
    <text evidence="2 10">Belongs to the glycosyltransferase 31 family.</text>
</comment>
<dbReference type="PANTHER" id="PTHR11214">
    <property type="entry name" value="BETA-1,3-N-ACETYLGLUCOSAMINYLTRANSFERASE"/>
    <property type="match status" value="1"/>
</dbReference>
<comment type="subcellular location">
    <subcellularLocation>
        <location evidence="1 10">Golgi apparatus membrane</location>
        <topology evidence="1 10">Single-pass type II membrane protein</topology>
    </subcellularLocation>
</comment>
<dbReference type="GO" id="GO:0016758">
    <property type="term" value="F:hexosyltransferase activity"/>
    <property type="evidence" value="ECO:0007669"/>
    <property type="project" value="InterPro"/>
</dbReference>
<dbReference type="InParanoid" id="A0A5N4AVL0"/>
<protein>
    <recommendedName>
        <fullName evidence="10">Hexosyltransferase</fullName>
        <ecNumber evidence="10">2.4.1.-</ecNumber>
    </recommendedName>
</protein>
<keyword evidence="6" id="KW-0735">Signal-anchor</keyword>
<evidence type="ECO:0000256" key="4">
    <source>
        <dbReference type="ARBA" id="ARBA00022679"/>
    </source>
</evidence>
<keyword evidence="7" id="KW-1133">Transmembrane helix</keyword>
<evidence type="ECO:0000313" key="12">
    <source>
        <dbReference type="Proteomes" id="UP000327044"/>
    </source>
</evidence>
<evidence type="ECO:0000256" key="2">
    <source>
        <dbReference type="ARBA" id="ARBA00008661"/>
    </source>
</evidence>
<comment type="caution">
    <text evidence="11">The sequence shown here is derived from an EMBL/GenBank/DDBJ whole genome shotgun (WGS) entry which is preliminary data.</text>
</comment>
<evidence type="ECO:0000256" key="7">
    <source>
        <dbReference type="ARBA" id="ARBA00022989"/>
    </source>
</evidence>
<evidence type="ECO:0000256" key="3">
    <source>
        <dbReference type="ARBA" id="ARBA00022676"/>
    </source>
</evidence>
<dbReference type="GO" id="GO:0006493">
    <property type="term" value="P:protein O-linked glycosylation"/>
    <property type="evidence" value="ECO:0007669"/>
    <property type="project" value="TreeGrafter"/>
</dbReference>
<keyword evidence="8 10" id="KW-0333">Golgi apparatus</keyword>
<dbReference type="AlphaFoldDB" id="A0A5N4AVL0"/>
<keyword evidence="12" id="KW-1185">Reference proteome</keyword>
<dbReference type="Pfam" id="PF01762">
    <property type="entry name" value="Galactosyl_T"/>
    <property type="match status" value="1"/>
</dbReference>
<evidence type="ECO:0000256" key="9">
    <source>
        <dbReference type="ARBA" id="ARBA00023136"/>
    </source>
</evidence>
<keyword evidence="5" id="KW-0812">Transmembrane</keyword>
<organism evidence="11 12">
    <name type="scientific">Photinus pyralis</name>
    <name type="common">Common eastern firefly</name>
    <name type="synonym">Lampyris pyralis</name>
    <dbReference type="NCBI Taxonomy" id="7054"/>
    <lineage>
        <taxon>Eukaryota</taxon>
        <taxon>Metazoa</taxon>
        <taxon>Ecdysozoa</taxon>
        <taxon>Arthropoda</taxon>
        <taxon>Hexapoda</taxon>
        <taxon>Insecta</taxon>
        <taxon>Pterygota</taxon>
        <taxon>Neoptera</taxon>
        <taxon>Endopterygota</taxon>
        <taxon>Coleoptera</taxon>
        <taxon>Polyphaga</taxon>
        <taxon>Elateriformia</taxon>
        <taxon>Elateroidea</taxon>
        <taxon>Lampyridae</taxon>
        <taxon>Lampyrinae</taxon>
        <taxon>Photinus</taxon>
    </lineage>
</organism>
<dbReference type="GO" id="GO:0000139">
    <property type="term" value="C:Golgi membrane"/>
    <property type="evidence" value="ECO:0007669"/>
    <property type="project" value="UniProtKB-SubCell"/>
</dbReference>
<gene>
    <name evidence="11" type="ORF">PPYR_05711</name>
</gene>
<evidence type="ECO:0000256" key="8">
    <source>
        <dbReference type="ARBA" id="ARBA00023034"/>
    </source>
</evidence>
<reference evidence="11 12" key="1">
    <citation type="journal article" date="2018" name="Elife">
        <title>Firefly genomes illuminate parallel origins of bioluminescence in beetles.</title>
        <authorList>
            <person name="Fallon T.R."/>
            <person name="Lower S.E."/>
            <person name="Chang C.H."/>
            <person name="Bessho-Uehara M."/>
            <person name="Martin G.J."/>
            <person name="Bewick A.J."/>
            <person name="Behringer M."/>
            <person name="Debat H.J."/>
            <person name="Wong I."/>
            <person name="Day J.C."/>
            <person name="Suvorov A."/>
            <person name="Silva C.J."/>
            <person name="Stanger-Hall K.F."/>
            <person name="Hall D.W."/>
            <person name="Schmitz R.J."/>
            <person name="Nelson D.R."/>
            <person name="Lewis S.M."/>
            <person name="Shigenobu S."/>
            <person name="Bybee S.M."/>
            <person name="Larracuente A.M."/>
            <person name="Oba Y."/>
            <person name="Weng J.K."/>
        </authorList>
    </citation>
    <scope>NUCLEOTIDE SEQUENCE [LARGE SCALE GENOMIC DNA]</scope>
    <source>
        <strain evidence="11">1611_PpyrPB1</strain>
        <tissue evidence="11">Whole body</tissue>
    </source>
</reference>
<dbReference type="EC" id="2.4.1.-" evidence="10"/>
<evidence type="ECO:0000256" key="6">
    <source>
        <dbReference type="ARBA" id="ARBA00022968"/>
    </source>
</evidence>
<dbReference type="Proteomes" id="UP000327044">
    <property type="component" value="Unassembled WGS sequence"/>
</dbReference>
<name>A0A5N4AVL0_PHOPY</name>
<keyword evidence="3 10" id="KW-0328">Glycosyltransferase</keyword>
<evidence type="ECO:0000313" key="11">
    <source>
        <dbReference type="EMBL" id="KAB0801357.1"/>
    </source>
</evidence>
<evidence type="ECO:0000256" key="1">
    <source>
        <dbReference type="ARBA" id="ARBA00004323"/>
    </source>
</evidence>
<sequence length="166" mass="19450">MLGWVKDYCPRVKFVLKCDDDVFINVPRLLKYISTLKLWKRAIWGHISKNSIPSRLKEGKRYVSHNEYNYAVYPSYVMGHAYLIPVGLVEELCYTSLHLRYLFKLEDILLTGIVATILQIPKIHNDKFQNAVMVKPCVIERSICVHGVSEKQQFDFWKKVRGKNKC</sequence>
<proteinExistence type="inferred from homology"/>
<dbReference type="Gene3D" id="3.90.550.50">
    <property type="match status" value="1"/>
</dbReference>
<accession>A0A5N4AVL0</accession>
<evidence type="ECO:0000256" key="5">
    <source>
        <dbReference type="ARBA" id="ARBA00022692"/>
    </source>
</evidence>
<dbReference type="EMBL" id="VVIM01000003">
    <property type="protein sequence ID" value="KAB0801357.1"/>
    <property type="molecule type" value="Genomic_DNA"/>
</dbReference>
<dbReference type="InterPro" id="IPR002659">
    <property type="entry name" value="Glyco_trans_31"/>
</dbReference>
<keyword evidence="4" id="KW-0808">Transferase</keyword>
<keyword evidence="9" id="KW-0472">Membrane</keyword>
<dbReference type="PANTHER" id="PTHR11214:SF379">
    <property type="entry name" value="HEXOSYLTRANSFERASE-RELATED"/>
    <property type="match status" value="1"/>
</dbReference>
<evidence type="ECO:0000256" key="10">
    <source>
        <dbReference type="RuleBase" id="RU363063"/>
    </source>
</evidence>